<dbReference type="AlphaFoldDB" id="A0A1V8M0T4"/>
<dbReference type="SUPFAM" id="SSF57783">
    <property type="entry name" value="Zinc beta-ribbon"/>
    <property type="match status" value="1"/>
</dbReference>
<proteinExistence type="predicted"/>
<dbReference type="RefSeq" id="WP_080524547.1">
    <property type="nucleotide sequence ID" value="NZ_LPUF01000006.1"/>
</dbReference>
<comment type="caution">
    <text evidence="3">The sequence shown here is derived from an EMBL/GenBank/DDBJ whole genome shotgun (WGS) entry which is preliminary data.</text>
</comment>
<dbReference type="GO" id="GO:0005694">
    <property type="term" value="C:chromosome"/>
    <property type="evidence" value="ECO:0007669"/>
    <property type="project" value="InterPro"/>
</dbReference>
<dbReference type="PROSITE" id="PS50965">
    <property type="entry name" value="NERD"/>
    <property type="match status" value="1"/>
</dbReference>
<name>A0A1V8M0T4_9GAMM</name>
<dbReference type="InterPro" id="IPR011528">
    <property type="entry name" value="NERD"/>
</dbReference>
<dbReference type="InterPro" id="IPR013498">
    <property type="entry name" value="Topo_IA_Znf"/>
</dbReference>
<dbReference type="OrthoDB" id="5782056at2"/>
<keyword evidence="1" id="KW-1133">Transmembrane helix</keyword>
<evidence type="ECO:0000256" key="1">
    <source>
        <dbReference type="SAM" id="Phobius"/>
    </source>
</evidence>
<feature type="transmembrane region" description="Helical" evidence="1">
    <location>
        <begin position="6"/>
        <end position="27"/>
    </location>
</feature>
<organism evidence="3 4">
    <name type="scientific">Methyloprofundus sedimenti</name>
    <dbReference type="NCBI Taxonomy" id="1420851"/>
    <lineage>
        <taxon>Bacteria</taxon>
        <taxon>Pseudomonadati</taxon>
        <taxon>Pseudomonadota</taxon>
        <taxon>Gammaproteobacteria</taxon>
        <taxon>Methylococcales</taxon>
        <taxon>Methylococcaceae</taxon>
        <taxon>Methyloprofundus</taxon>
    </lineage>
</organism>
<dbReference type="Gene3D" id="3.30.65.10">
    <property type="entry name" value="Bacterial Topoisomerase I, domain 1"/>
    <property type="match status" value="1"/>
</dbReference>
<accession>A0A1V8M0T4</accession>
<sequence>MNMTSIFEQLFAAYWWLIPALLAISFLKTSFMKGVIGELQVNLAAKFLLDKSKYTLFKNVTLPTEDGTTQIDHVIVSRDGVFVIETKNMKGWIFGSENQKTWTQKIYRHTSKFQNPLHQNYKHTQTLQAALNIEPSTIFSIVVFVGDSTFKTVMPDNVVYAGGYIRYIKNKTQSVFTESEVKDICAQISTGRLKPSLKTHRDHVKHVKTLVAEKQRPIEVKPVLKNAANTCPKCGEAMVLRTAKRGDNQGKQFWGCSGYPKCREVRPAL</sequence>
<keyword evidence="4" id="KW-1185">Reference proteome</keyword>
<dbReference type="Proteomes" id="UP000191980">
    <property type="component" value="Unassembled WGS sequence"/>
</dbReference>
<reference evidence="3 4" key="1">
    <citation type="submission" date="2015-12" db="EMBL/GenBank/DDBJ databases">
        <authorList>
            <person name="Shamseldin A."/>
            <person name="Moawad H."/>
            <person name="Abd El-Rahim W.M."/>
            <person name="Sadowsky M.J."/>
        </authorList>
    </citation>
    <scope>NUCLEOTIDE SEQUENCE [LARGE SCALE GENOMIC DNA]</scope>
    <source>
        <strain evidence="3 4">WF1</strain>
    </source>
</reference>
<dbReference type="GO" id="GO:0006265">
    <property type="term" value="P:DNA topological change"/>
    <property type="evidence" value="ECO:0007669"/>
    <property type="project" value="InterPro"/>
</dbReference>
<dbReference type="STRING" id="1420851.AU255_19275"/>
<dbReference type="Pfam" id="PF08378">
    <property type="entry name" value="NERD"/>
    <property type="match status" value="1"/>
</dbReference>
<evidence type="ECO:0000313" key="3">
    <source>
        <dbReference type="EMBL" id="OQK15122.1"/>
    </source>
</evidence>
<dbReference type="GO" id="GO:0003677">
    <property type="term" value="F:DNA binding"/>
    <property type="evidence" value="ECO:0007669"/>
    <property type="project" value="InterPro"/>
</dbReference>
<feature type="domain" description="NERD" evidence="2">
    <location>
        <begin position="33"/>
        <end position="150"/>
    </location>
</feature>
<gene>
    <name evidence="3" type="ORF">AU255_19275</name>
</gene>
<dbReference type="Pfam" id="PF01396">
    <property type="entry name" value="Zn_ribbon_Top1"/>
    <property type="match status" value="1"/>
</dbReference>
<evidence type="ECO:0000259" key="2">
    <source>
        <dbReference type="PROSITE" id="PS50965"/>
    </source>
</evidence>
<keyword evidence="1" id="KW-0812">Transmembrane</keyword>
<dbReference type="EMBL" id="LPUF01000006">
    <property type="protein sequence ID" value="OQK15122.1"/>
    <property type="molecule type" value="Genomic_DNA"/>
</dbReference>
<protein>
    <submittedName>
        <fullName evidence="3">Nuclease</fullName>
    </submittedName>
</protein>
<keyword evidence="1" id="KW-0472">Membrane</keyword>
<evidence type="ECO:0000313" key="4">
    <source>
        <dbReference type="Proteomes" id="UP000191980"/>
    </source>
</evidence>
<dbReference type="GO" id="GO:0003916">
    <property type="term" value="F:DNA topoisomerase activity"/>
    <property type="evidence" value="ECO:0007669"/>
    <property type="project" value="InterPro"/>
</dbReference>